<dbReference type="GO" id="GO:0005886">
    <property type="term" value="C:plasma membrane"/>
    <property type="evidence" value="ECO:0007669"/>
    <property type="project" value="UniProtKB-SubCell"/>
</dbReference>
<dbReference type="PIRSF" id="PIRSF038958">
    <property type="entry name" value="PG_synth_SpoVB"/>
    <property type="match status" value="1"/>
</dbReference>
<keyword evidence="4 6" id="KW-1133">Transmembrane helix</keyword>
<keyword evidence="2" id="KW-1003">Cell membrane</keyword>
<dbReference type="Pfam" id="PF01943">
    <property type="entry name" value="Polysacc_synt"/>
    <property type="match status" value="1"/>
</dbReference>
<comment type="subcellular location">
    <subcellularLocation>
        <location evidence="1">Cell membrane</location>
        <topology evidence="1">Multi-pass membrane protein</topology>
    </subcellularLocation>
</comment>
<feature type="transmembrane region" description="Helical" evidence="6">
    <location>
        <begin position="161"/>
        <end position="181"/>
    </location>
</feature>
<organism evidence="7 8">
    <name type="scientific">Zhenhengia yiwuensis</name>
    <dbReference type="NCBI Taxonomy" id="2763666"/>
    <lineage>
        <taxon>Bacteria</taxon>
        <taxon>Bacillati</taxon>
        <taxon>Bacillota</taxon>
        <taxon>Clostridia</taxon>
        <taxon>Lachnospirales</taxon>
        <taxon>Lachnospiraceae</taxon>
        <taxon>Zhenhengia</taxon>
    </lineage>
</organism>
<evidence type="ECO:0000256" key="6">
    <source>
        <dbReference type="SAM" id="Phobius"/>
    </source>
</evidence>
<dbReference type="InterPro" id="IPR050833">
    <property type="entry name" value="Poly_Biosynth_Transport"/>
</dbReference>
<dbReference type="PANTHER" id="PTHR30250">
    <property type="entry name" value="PST FAMILY PREDICTED COLANIC ACID TRANSPORTER"/>
    <property type="match status" value="1"/>
</dbReference>
<evidence type="ECO:0000256" key="2">
    <source>
        <dbReference type="ARBA" id="ARBA00022475"/>
    </source>
</evidence>
<evidence type="ECO:0000313" key="8">
    <source>
        <dbReference type="Proteomes" id="UP000655830"/>
    </source>
</evidence>
<evidence type="ECO:0000256" key="4">
    <source>
        <dbReference type="ARBA" id="ARBA00022989"/>
    </source>
</evidence>
<feature type="transmembrane region" description="Helical" evidence="6">
    <location>
        <begin position="12"/>
        <end position="32"/>
    </location>
</feature>
<feature type="transmembrane region" description="Helical" evidence="6">
    <location>
        <begin position="92"/>
        <end position="111"/>
    </location>
</feature>
<feature type="transmembrane region" description="Helical" evidence="6">
    <location>
        <begin position="444"/>
        <end position="467"/>
    </location>
</feature>
<feature type="transmembrane region" description="Helical" evidence="6">
    <location>
        <begin position="416"/>
        <end position="438"/>
    </location>
</feature>
<keyword evidence="3 6" id="KW-0812">Transmembrane</keyword>
<feature type="transmembrane region" description="Helical" evidence="6">
    <location>
        <begin position="240"/>
        <end position="260"/>
    </location>
</feature>
<evidence type="ECO:0000256" key="1">
    <source>
        <dbReference type="ARBA" id="ARBA00004651"/>
    </source>
</evidence>
<feature type="transmembrane region" description="Helical" evidence="6">
    <location>
        <begin position="52"/>
        <end position="71"/>
    </location>
</feature>
<proteinExistence type="predicted"/>
<feature type="transmembrane region" description="Helical" evidence="6">
    <location>
        <begin position="358"/>
        <end position="382"/>
    </location>
</feature>
<dbReference type="AlphaFoldDB" id="A0A926EGJ8"/>
<dbReference type="InterPro" id="IPR024923">
    <property type="entry name" value="PG_synth_SpoVB"/>
</dbReference>
<feature type="transmembrane region" description="Helical" evidence="6">
    <location>
        <begin position="131"/>
        <end position="149"/>
    </location>
</feature>
<protein>
    <submittedName>
        <fullName evidence="7">Polysaccharide biosynthesis protein</fullName>
    </submittedName>
</protein>
<dbReference type="EMBL" id="JACRSY010000002">
    <property type="protein sequence ID" value="MBC8578190.1"/>
    <property type="molecule type" value="Genomic_DNA"/>
</dbReference>
<evidence type="ECO:0000256" key="3">
    <source>
        <dbReference type="ARBA" id="ARBA00022692"/>
    </source>
</evidence>
<feature type="transmembrane region" description="Helical" evidence="6">
    <location>
        <begin position="479"/>
        <end position="498"/>
    </location>
</feature>
<feature type="transmembrane region" description="Helical" evidence="6">
    <location>
        <begin position="317"/>
        <end position="338"/>
    </location>
</feature>
<name>A0A926EGJ8_9FIRM</name>
<dbReference type="InterPro" id="IPR002797">
    <property type="entry name" value="Polysacc_synth"/>
</dbReference>
<comment type="caution">
    <text evidence="7">The sequence shown here is derived from an EMBL/GenBank/DDBJ whole genome shotgun (WGS) entry which is preliminary data.</text>
</comment>
<gene>
    <name evidence="7" type="ORF">H8718_01370</name>
</gene>
<dbReference type="RefSeq" id="WP_249331251.1">
    <property type="nucleotide sequence ID" value="NZ_JACRSY010000002.1"/>
</dbReference>
<dbReference type="Proteomes" id="UP000655830">
    <property type="component" value="Unassembled WGS sequence"/>
</dbReference>
<keyword evidence="5 6" id="KW-0472">Membrane</keyword>
<evidence type="ECO:0000313" key="7">
    <source>
        <dbReference type="EMBL" id="MBC8578190.1"/>
    </source>
</evidence>
<sequence length="554" mass="59743">MEQNKHTGTHILKGAMILSIAVFISKIIGILYRIPLTDAIGDAGNGIFAPAYQVYMVMLTLSSVALPTAISKMVSERVAIGAYEDAQRVYKIAMRYSIIVGAILSIVLWVGADVIATTFFNMKEAAWPMRALVPAIFIVAIMAVMRGYFQGMNSMTPTAISQVVEQFVHAIVSVGLAYLLISTSLEAAVVGASFGTSVGALFALGVLVLVYYMMRPSIKKRLRKSKTTTDESSGEILKKILVMSIPIMISSSIFSIMGMIDYTMIYQILPNTIEKISQMGLLDTLPISDPSVLLDQASIVNSLGGQFSTKYTSLLNLPVSLILTLGMAVIPAISASMARQDFKDVRRKTKMVLKIGMLFAAPATIGLMIFGKQIVGMLYASAPDGGELLTYGAISVIFITIAQLTTGVLQGMGKQAVPTAHAAVACGVKVIFNIILLSMPSMHIYGVVHSTTICYFIYAALNVIYLMRTMHIHLNVKQIIIKPVLVAGVMGVVSYLLYALLYKFIGHASVCLLIVIPIAAGVYGLLGLLTHTITIKDLEHIPGGRKIIGLLSRD</sequence>
<keyword evidence="8" id="KW-1185">Reference proteome</keyword>
<dbReference type="CDD" id="cd13124">
    <property type="entry name" value="MATE_SpoVB_like"/>
    <property type="match status" value="1"/>
</dbReference>
<dbReference type="PANTHER" id="PTHR30250:SF21">
    <property type="entry name" value="LIPID II FLIPPASE MURJ"/>
    <property type="match status" value="1"/>
</dbReference>
<feature type="transmembrane region" description="Helical" evidence="6">
    <location>
        <begin position="504"/>
        <end position="526"/>
    </location>
</feature>
<feature type="transmembrane region" description="Helical" evidence="6">
    <location>
        <begin position="187"/>
        <end position="214"/>
    </location>
</feature>
<reference evidence="7" key="1">
    <citation type="submission" date="2020-08" db="EMBL/GenBank/DDBJ databases">
        <title>Genome public.</title>
        <authorList>
            <person name="Liu C."/>
            <person name="Sun Q."/>
        </authorList>
    </citation>
    <scope>NUCLEOTIDE SEQUENCE</scope>
    <source>
        <strain evidence="7">NSJ-12</strain>
    </source>
</reference>
<feature type="transmembrane region" description="Helical" evidence="6">
    <location>
        <begin position="388"/>
        <end position="409"/>
    </location>
</feature>
<evidence type="ECO:0000256" key="5">
    <source>
        <dbReference type="ARBA" id="ARBA00023136"/>
    </source>
</evidence>
<accession>A0A926EGJ8</accession>